<name>A0A0E9RW97_ANGAN</name>
<protein>
    <submittedName>
        <fullName evidence="1">Uncharacterized protein</fullName>
    </submittedName>
</protein>
<organism evidence="1">
    <name type="scientific">Anguilla anguilla</name>
    <name type="common">European freshwater eel</name>
    <name type="synonym">Muraena anguilla</name>
    <dbReference type="NCBI Taxonomy" id="7936"/>
    <lineage>
        <taxon>Eukaryota</taxon>
        <taxon>Metazoa</taxon>
        <taxon>Chordata</taxon>
        <taxon>Craniata</taxon>
        <taxon>Vertebrata</taxon>
        <taxon>Euteleostomi</taxon>
        <taxon>Actinopterygii</taxon>
        <taxon>Neopterygii</taxon>
        <taxon>Teleostei</taxon>
        <taxon>Anguilliformes</taxon>
        <taxon>Anguillidae</taxon>
        <taxon>Anguilla</taxon>
    </lineage>
</organism>
<dbReference type="AlphaFoldDB" id="A0A0E9RW97"/>
<dbReference type="EMBL" id="GBXM01075186">
    <property type="protein sequence ID" value="JAH33391.1"/>
    <property type="molecule type" value="Transcribed_RNA"/>
</dbReference>
<reference evidence="1" key="1">
    <citation type="submission" date="2014-11" db="EMBL/GenBank/DDBJ databases">
        <authorList>
            <person name="Amaro Gonzalez C."/>
        </authorList>
    </citation>
    <scope>NUCLEOTIDE SEQUENCE</scope>
</reference>
<sequence>MNVNNTNAADRFLFNYSLNCLSFQGHSRMLHIRAQLLYTDFAI</sequence>
<reference evidence="1" key="2">
    <citation type="journal article" date="2015" name="Fish Shellfish Immunol.">
        <title>Early steps in the European eel (Anguilla anguilla)-Vibrio vulnificus interaction in the gills: Role of the RtxA13 toxin.</title>
        <authorList>
            <person name="Callol A."/>
            <person name="Pajuelo D."/>
            <person name="Ebbesson L."/>
            <person name="Teles M."/>
            <person name="MacKenzie S."/>
            <person name="Amaro C."/>
        </authorList>
    </citation>
    <scope>NUCLEOTIDE SEQUENCE</scope>
</reference>
<proteinExistence type="predicted"/>
<accession>A0A0E9RW97</accession>
<evidence type="ECO:0000313" key="1">
    <source>
        <dbReference type="EMBL" id="JAH33391.1"/>
    </source>
</evidence>